<dbReference type="Gene3D" id="1.10.1740.10">
    <property type="match status" value="1"/>
</dbReference>
<protein>
    <submittedName>
        <fullName evidence="5">Sigma-70 family RNA polymerase sigma factor</fullName>
    </submittedName>
</protein>
<dbReference type="NCBIfam" id="TIGR02937">
    <property type="entry name" value="sigma70-ECF"/>
    <property type="match status" value="1"/>
</dbReference>
<reference evidence="5" key="1">
    <citation type="submission" date="2023-07" db="EMBL/GenBank/DDBJ databases">
        <title>The genome sequence of Rhodocytophaga aerolata KACC 12507.</title>
        <authorList>
            <person name="Zhang X."/>
        </authorList>
    </citation>
    <scope>NUCLEOTIDE SEQUENCE</scope>
    <source>
        <strain evidence="5">KACC 12507</strain>
    </source>
</reference>
<accession>A0ABT8R3Q0</accession>
<proteinExistence type="predicted"/>
<dbReference type="InterPro" id="IPR036388">
    <property type="entry name" value="WH-like_DNA-bd_sf"/>
</dbReference>
<keyword evidence="1" id="KW-0805">Transcription regulation</keyword>
<sequence>MTTDYNRVVIIHSSILNNIICSASQLTFKAFGHILMDDSRKYLHLGMETTFRMINKPPLSKATKKFLTEDELLAALKDHNEQAVSHLYQTYWPMILQMVKTNNGSSAEAQDLYQESILDFLEKVWNEKFVLTCKIGTFIYSICRNKWLYILKGKHRFVDIHEHIQLGDMPQEEADEIPLPDGDQILQAIAALGEPCRSLLIGFYYEKASMEQLAARFNYRSMQVAKQQKYRCKDRLKNSLLGWFNTHTT</sequence>
<dbReference type="PANTHER" id="PTHR43133">
    <property type="entry name" value="RNA POLYMERASE ECF-TYPE SIGMA FACTO"/>
    <property type="match status" value="1"/>
</dbReference>
<dbReference type="RefSeq" id="WP_302037537.1">
    <property type="nucleotide sequence ID" value="NZ_JAUKPO010000005.1"/>
</dbReference>
<evidence type="ECO:0000256" key="1">
    <source>
        <dbReference type="ARBA" id="ARBA00023015"/>
    </source>
</evidence>
<dbReference type="PANTHER" id="PTHR43133:SF8">
    <property type="entry name" value="RNA POLYMERASE SIGMA FACTOR HI_1459-RELATED"/>
    <property type="match status" value="1"/>
</dbReference>
<evidence type="ECO:0000313" key="6">
    <source>
        <dbReference type="Proteomes" id="UP001168528"/>
    </source>
</evidence>
<dbReference type="InterPro" id="IPR014284">
    <property type="entry name" value="RNA_pol_sigma-70_dom"/>
</dbReference>
<keyword evidence="4" id="KW-0804">Transcription</keyword>
<keyword evidence="6" id="KW-1185">Reference proteome</keyword>
<dbReference type="EMBL" id="JAUKPO010000005">
    <property type="protein sequence ID" value="MDO1446732.1"/>
    <property type="molecule type" value="Genomic_DNA"/>
</dbReference>
<organism evidence="5 6">
    <name type="scientific">Rhodocytophaga aerolata</name>
    <dbReference type="NCBI Taxonomy" id="455078"/>
    <lineage>
        <taxon>Bacteria</taxon>
        <taxon>Pseudomonadati</taxon>
        <taxon>Bacteroidota</taxon>
        <taxon>Cytophagia</taxon>
        <taxon>Cytophagales</taxon>
        <taxon>Rhodocytophagaceae</taxon>
        <taxon>Rhodocytophaga</taxon>
    </lineage>
</organism>
<dbReference type="Gene3D" id="1.10.10.10">
    <property type="entry name" value="Winged helix-like DNA-binding domain superfamily/Winged helix DNA-binding domain"/>
    <property type="match status" value="1"/>
</dbReference>
<evidence type="ECO:0000256" key="3">
    <source>
        <dbReference type="ARBA" id="ARBA00023125"/>
    </source>
</evidence>
<dbReference type="SUPFAM" id="SSF88946">
    <property type="entry name" value="Sigma2 domain of RNA polymerase sigma factors"/>
    <property type="match status" value="1"/>
</dbReference>
<name>A0ABT8R3Q0_9BACT</name>
<keyword evidence="2" id="KW-0731">Sigma factor</keyword>
<evidence type="ECO:0000256" key="2">
    <source>
        <dbReference type="ARBA" id="ARBA00023082"/>
    </source>
</evidence>
<evidence type="ECO:0000256" key="4">
    <source>
        <dbReference type="ARBA" id="ARBA00023163"/>
    </source>
</evidence>
<dbReference type="Proteomes" id="UP001168528">
    <property type="component" value="Unassembled WGS sequence"/>
</dbReference>
<keyword evidence="3" id="KW-0238">DNA-binding</keyword>
<gene>
    <name evidence="5" type="ORF">Q0590_10745</name>
</gene>
<comment type="caution">
    <text evidence="5">The sequence shown here is derived from an EMBL/GenBank/DDBJ whole genome shotgun (WGS) entry which is preliminary data.</text>
</comment>
<evidence type="ECO:0000313" key="5">
    <source>
        <dbReference type="EMBL" id="MDO1446732.1"/>
    </source>
</evidence>
<dbReference type="InterPro" id="IPR013325">
    <property type="entry name" value="RNA_pol_sigma_r2"/>
</dbReference>
<dbReference type="InterPro" id="IPR039425">
    <property type="entry name" value="RNA_pol_sigma-70-like"/>
</dbReference>